<reference evidence="4 5" key="1">
    <citation type="submission" date="2016-10" db="EMBL/GenBank/DDBJ databases">
        <title>Draft Genome sequence of Roseomonas sp. strain M3.</title>
        <authorList>
            <person name="Subhash Y."/>
            <person name="Lee S."/>
        </authorList>
    </citation>
    <scope>NUCLEOTIDE SEQUENCE [LARGE SCALE GENOMIC DNA]</scope>
    <source>
        <strain evidence="4 5">M3</strain>
    </source>
</reference>
<dbReference type="Pfam" id="PF14258">
    <property type="entry name" value="DUF4350"/>
    <property type="match status" value="1"/>
</dbReference>
<dbReference type="InterPro" id="IPR025646">
    <property type="entry name" value="DUF4350"/>
</dbReference>
<keyword evidence="2" id="KW-0812">Transmembrane</keyword>
<evidence type="ECO:0000259" key="3">
    <source>
        <dbReference type="Pfam" id="PF14258"/>
    </source>
</evidence>
<keyword evidence="1" id="KW-0175">Coiled coil</keyword>
<feature type="domain" description="DUF4350" evidence="3">
    <location>
        <begin position="52"/>
        <end position="242"/>
    </location>
</feature>
<feature type="transmembrane region" description="Helical" evidence="2">
    <location>
        <begin position="277"/>
        <end position="296"/>
    </location>
</feature>
<accession>A0A1V2H0Y4</accession>
<comment type="caution">
    <text evidence="4">The sequence shown here is derived from an EMBL/GenBank/DDBJ whole genome shotgun (WGS) entry which is preliminary data.</text>
</comment>
<protein>
    <recommendedName>
        <fullName evidence="3">DUF4350 domain-containing protein</fullName>
    </recommendedName>
</protein>
<name>A0A1V2H0Y4_9PROT</name>
<dbReference type="EMBL" id="MLCO01000160">
    <property type="protein sequence ID" value="ONG51575.1"/>
    <property type="molecule type" value="Genomic_DNA"/>
</dbReference>
<dbReference type="AlphaFoldDB" id="A0A1V2H0Y4"/>
<dbReference type="OrthoDB" id="7198805at2"/>
<feature type="coiled-coil region" evidence="1">
    <location>
        <begin position="358"/>
        <end position="385"/>
    </location>
</feature>
<organism evidence="4 5">
    <name type="scientific">Teichococcus deserti</name>
    <dbReference type="NCBI Taxonomy" id="1817963"/>
    <lineage>
        <taxon>Bacteria</taxon>
        <taxon>Pseudomonadati</taxon>
        <taxon>Pseudomonadota</taxon>
        <taxon>Alphaproteobacteria</taxon>
        <taxon>Acetobacterales</taxon>
        <taxon>Roseomonadaceae</taxon>
        <taxon>Roseomonas</taxon>
    </lineage>
</organism>
<evidence type="ECO:0000313" key="4">
    <source>
        <dbReference type="EMBL" id="ONG51575.1"/>
    </source>
</evidence>
<keyword evidence="2" id="KW-0472">Membrane</keyword>
<evidence type="ECO:0000313" key="5">
    <source>
        <dbReference type="Proteomes" id="UP000188879"/>
    </source>
</evidence>
<feature type="transmembrane region" description="Helical" evidence="2">
    <location>
        <begin position="12"/>
        <end position="37"/>
    </location>
</feature>
<keyword evidence="2" id="KW-1133">Transmembrane helix</keyword>
<dbReference type="RefSeq" id="WP_076958319.1">
    <property type="nucleotide sequence ID" value="NZ_MLCO01000160.1"/>
</dbReference>
<gene>
    <name evidence="4" type="ORF">BKE38_15925</name>
</gene>
<proteinExistence type="predicted"/>
<keyword evidence="5" id="KW-1185">Reference proteome</keyword>
<evidence type="ECO:0000256" key="2">
    <source>
        <dbReference type="SAM" id="Phobius"/>
    </source>
</evidence>
<sequence>MSKVARLGSGGFSPVAAISLILVGVLSFAAFLLLTIYEPDLRAGQNPGGHALSRSALGYAGLVRILQDQGVPTGISRTGPGDAAGMSQAADLLVLTPGAGTDYGELAPMISARAGAVLLVLPKWSARRDPEHPGWLRDPRLLGLPTVSRLLEDGKVSRSEEPVTPLLTAAAPLPAKRRLKPAPMDGVQSILGSDYAPLLTDPNGRMLLARHSGLGHLYVLADPDLLNNRGLRSLEGAETAFAIIDGLRGGGAVQFDVSLNGLARQRNPMKLALEPPFLAATLCLLAAALLTAWHAARRFGPARAEAAALALGQRALADNTAGLLALAQREHRMGGRYAALTARLTGLNPEALERRRKLLGLKDSLETLRQVAEAATNRAELVRAARNLHRWRQELTRERR</sequence>
<dbReference type="Proteomes" id="UP000188879">
    <property type="component" value="Unassembled WGS sequence"/>
</dbReference>
<evidence type="ECO:0000256" key="1">
    <source>
        <dbReference type="SAM" id="Coils"/>
    </source>
</evidence>